<evidence type="ECO:0000313" key="2">
    <source>
        <dbReference type="EMBL" id="GLZ77636.1"/>
    </source>
</evidence>
<name>A0A9W6SN63_9ACTN</name>
<comment type="caution">
    <text evidence="2">The sequence shown here is derived from an EMBL/GenBank/DDBJ whole genome shotgun (WGS) entry which is preliminary data.</text>
</comment>
<dbReference type="PANTHER" id="PTHR34202">
    <property type="entry name" value="UPF0548 PROTEIN"/>
    <property type="match status" value="1"/>
</dbReference>
<reference evidence="2" key="1">
    <citation type="submission" date="2023-03" db="EMBL/GenBank/DDBJ databases">
        <title>Actinorhabdospora filicis NBRC 111898.</title>
        <authorList>
            <person name="Ichikawa N."/>
            <person name="Sato H."/>
            <person name="Tonouchi N."/>
        </authorList>
    </citation>
    <scope>NUCLEOTIDE SEQUENCE</scope>
    <source>
        <strain evidence="2">NBRC 111898</strain>
    </source>
</reference>
<protein>
    <recommendedName>
        <fullName evidence="1">DUF1990 domain-containing protein</fullName>
    </recommendedName>
</protein>
<gene>
    <name evidence="2" type="ORF">Afil01_24430</name>
</gene>
<dbReference type="RefSeq" id="WP_285662734.1">
    <property type="nucleotide sequence ID" value="NZ_BSTX01000001.1"/>
</dbReference>
<dbReference type="Pfam" id="PF09348">
    <property type="entry name" value="DUF1990"/>
    <property type="match status" value="1"/>
</dbReference>
<dbReference type="EMBL" id="BSTX01000001">
    <property type="protein sequence ID" value="GLZ77636.1"/>
    <property type="molecule type" value="Genomic_DNA"/>
</dbReference>
<organism evidence="2 3">
    <name type="scientific">Actinorhabdospora filicis</name>
    <dbReference type="NCBI Taxonomy" id="1785913"/>
    <lineage>
        <taxon>Bacteria</taxon>
        <taxon>Bacillati</taxon>
        <taxon>Actinomycetota</taxon>
        <taxon>Actinomycetes</taxon>
        <taxon>Micromonosporales</taxon>
        <taxon>Micromonosporaceae</taxon>
        <taxon>Actinorhabdospora</taxon>
    </lineage>
</organism>
<evidence type="ECO:0000313" key="3">
    <source>
        <dbReference type="Proteomes" id="UP001165079"/>
    </source>
</evidence>
<proteinExistence type="predicted"/>
<dbReference type="AlphaFoldDB" id="A0A9W6SN63"/>
<evidence type="ECO:0000259" key="1">
    <source>
        <dbReference type="Pfam" id="PF09348"/>
    </source>
</evidence>
<dbReference type="PIRSF" id="PIRSF010260">
    <property type="entry name" value="UCP010260"/>
    <property type="match status" value="1"/>
</dbReference>
<feature type="domain" description="DUF1990" evidence="1">
    <location>
        <begin position="5"/>
        <end position="149"/>
    </location>
</feature>
<keyword evidence="3" id="KW-1185">Reference proteome</keyword>
<dbReference type="PANTHER" id="PTHR34202:SF1">
    <property type="entry name" value="UPF0548 PROTEIN"/>
    <property type="match status" value="1"/>
</dbReference>
<dbReference type="InterPro" id="IPR018960">
    <property type="entry name" value="DUF1990"/>
</dbReference>
<sequence length="158" mass="17744">MDFTYGPQGVTNAPDPPARMRALRFETVLDVPFKAAREALFAWGAHRALRHKVTGPVAVGAEITQYFGPFRAPCRVVWVKNGPRAAGFAYGTLEGHPEIGEESFFVRETPDGCTRFSINAYSRPGRWYVRWGSPVARFVQKRITRKYARSLLAAAREL</sequence>
<dbReference type="InterPro" id="IPR014457">
    <property type="entry name" value="UCP010260"/>
</dbReference>
<dbReference type="Proteomes" id="UP001165079">
    <property type="component" value="Unassembled WGS sequence"/>
</dbReference>
<accession>A0A9W6SN63</accession>